<dbReference type="RefSeq" id="WP_065254294.1">
    <property type="nucleotide sequence ID" value="NZ_JADNCW010000011.1"/>
</dbReference>
<organism evidence="2 3">
    <name type="scientific">Clostridium paraputrificum</name>
    <dbReference type="NCBI Taxonomy" id="29363"/>
    <lineage>
        <taxon>Bacteria</taxon>
        <taxon>Bacillati</taxon>
        <taxon>Bacillota</taxon>
        <taxon>Clostridia</taxon>
        <taxon>Eubacteriales</taxon>
        <taxon>Clostridiaceae</taxon>
        <taxon>Clostridium</taxon>
    </lineage>
</organism>
<evidence type="ECO:0000256" key="1">
    <source>
        <dbReference type="SAM" id="MobiDB-lite"/>
    </source>
</evidence>
<dbReference type="Proteomes" id="UP000092714">
    <property type="component" value="Unassembled WGS sequence"/>
</dbReference>
<evidence type="ECO:0000313" key="3">
    <source>
        <dbReference type="Proteomes" id="UP000092714"/>
    </source>
</evidence>
<name>A0A1B8RSY4_9CLOT</name>
<accession>A0A1B8RSY4</accession>
<comment type="caution">
    <text evidence="2">The sequence shown here is derived from an EMBL/GenBank/DDBJ whole genome shotgun (WGS) entry which is preliminary data.</text>
</comment>
<keyword evidence="3" id="KW-1185">Reference proteome</keyword>
<dbReference type="AlphaFoldDB" id="A0A1B8RSY4"/>
<proteinExistence type="predicted"/>
<reference evidence="2 3" key="1">
    <citation type="submission" date="2016-06" db="EMBL/GenBank/DDBJ databases">
        <authorList>
            <person name="Kjaerup R.B."/>
            <person name="Dalgaard T.S."/>
            <person name="Juul-Madsen H.R."/>
        </authorList>
    </citation>
    <scope>NUCLEOTIDE SEQUENCE [LARGE SCALE GENOMIC DNA]</scope>
    <source>
        <strain evidence="2 3">373-A1</strain>
    </source>
</reference>
<evidence type="ECO:0000313" key="2">
    <source>
        <dbReference type="EMBL" id="OBY11876.1"/>
    </source>
</evidence>
<feature type="region of interest" description="Disordered" evidence="1">
    <location>
        <begin position="64"/>
        <end position="90"/>
    </location>
</feature>
<gene>
    <name evidence="2" type="ORF">CP373A1_02835</name>
</gene>
<dbReference type="EMBL" id="MAPZ01000010">
    <property type="protein sequence ID" value="OBY11876.1"/>
    <property type="molecule type" value="Genomic_DNA"/>
</dbReference>
<dbReference type="OrthoDB" id="1905385at2"/>
<protein>
    <submittedName>
        <fullName evidence="2">Uncharacterized protein</fullName>
    </submittedName>
</protein>
<sequence>MARRKKEFVMSKDDLCYEEPMDEICFTDYVPPSKDAVASFCFTDEAKEEKIVFDNNKEEAQPVTKINFTSPPIEDNRHKSQPNGITPPIDGEFFEVRRSYSFRKSTLIKLNQIKGTSPDYNIYMNTIIDSAICFYYDHVMKKV</sequence>